<dbReference type="PANTHER" id="PTHR10742:SF313">
    <property type="entry name" value="AMINE OXIDASE"/>
    <property type="match status" value="1"/>
</dbReference>
<dbReference type="EC" id="1.4.3.-" evidence="4"/>
<comment type="cofactor">
    <cofactor evidence="1 4">
        <name>FAD</name>
        <dbReference type="ChEBI" id="CHEBI:57692"/>
    </cofactor>
</comment>
<keyword evidence="5" id="KW-0732">Signal</keyword>
<dbReference type="GO" id="GO:0006598">
    <property type="term" value="P:polyamine catabolic process"/>
    <property type="evidence" value="ECO:0007669"/>
    <property type="project" value="TreeGrafter"/>
</dbReference>
<comment type="caution">
    <text evidence="7">The sequence shown here is derived from an EMBL/GenBank/DDBJ whole genome shotgun (WGS) entry which is preliminary data.</text>
</comment>
<dbReference type="SUPFAM" id="SSF51905">
    <property type="entry name" value="FAD/NAD(P)-binding domain"/>
    <property type="match status" value="1"/>
</dbReference>
<name>A0AAD5V1V0_9APHY</name>
<dbReference type="InterPro" id="IPR002937">
    <property type="entry name" value="Amino_oxidase"/>
</dbReference>
<organism evidence="7 8">
    <name type="scientific">Meripilus lineatus</name>
    <dbReference type="NCBI Taxonomy" id="2056292"/>
    <lineage>
        <taxon>Eukaryota</taxon>
        <taxon>Fungi</taxon>
        <taxon>Dikarya</taxon>
        <taxon>Basidiomycota</taxon>
        <taxon>Agaricomycotina</taxon>
        <taxon>Agaricomycetes</taxon>
        <taxon>Polyporales</taxon>
        <taxon>Meripilaceae</taxon>
        <taxon>Meripilus</taxon>
    </lineage>
</organism>
<dbReference type="Pfam" id="PF01593">
    <property type="entry name" value="Amino_oxidase"/>
    <property type="match status" value="1"/>
</dbReference>
<feature type="binding site" evidence="3">
    <location>
        <position position="271"/>
    </location>
    <ligand>
        <name>FAD</name>
        <dbReference type="ChEBI" id="CHEBI:57692"/>
    </ligand>
</feature>
<proteinExistence type="inferred from homology"/>
<dbReference type="EMBL" id="JANAWD010000416">
    <property type="protein sequence ID" value="KAJ3479791.1"/>
    <property type="molecule type" value="Genomic_DNA"/>
</dbReference>
<evidence type="ECO:0000256" key="4">
    <source>
        <dbReference type="RuleBase" id="RU362067"/>
    </source>
</evidence>
<dbReference type="Gene3D" id="3.50.50.60">
    <property type="entry name" value="FAD/NAD(P)-binding domain"/>
    <property type="match status" value="1"/>
</dbReference>
<dbReference type="Proteomes" id="UP001212997">
    <property type="component" value="Unassembled WGS sequence"/>
</dbReference>
<evidence type="ECO:0000256" key="3">
    <source>
        <dbReference type="PIRSR" id="PIRSR601613-1"/>
    </source>
</evidence>
<feature type="binding site" evidence="3">
    <location>
        <position position="225"/>
    </location>
    <ligand>
        <name>substrate</name>
    </ligand>
</feature>
<keyword evidence="4" id="KW-0285">Flavoprotein</keyword>
<keyword evidence="8" id="KW-1185">Reference proteome</keyword>
<dbReference type="InterPro" id="IPR001613">
    <property type="entry name" value="Flavin_amine_oxidase"/>
</dbReference>
<feature type="domain" description="Amine oxidase" evidence="6">
    <location>
        <begin position="52"/>
        <end position="474"/>
    </location>
</feature>
<feature type="chain" id="PRO_5042081898" description="Amine oxidase" evidence="5">
    <location>
        <begin position="25"/>
        <end position="535"/>
    </location>
</feature>
<evidence type="ECO:0000256" key="2">
    <source>
        <dbReference type="ARBA" id="ARBA00023002"/>
    </source>
</evidence>
<gene>
    <name evidence="7" type="ORF">NLI96_g8812</name>
</gene>
<dbReference type="PRINTS" id="PR00757">
    <property type="entry name" value="AMINEOXDASEF"/>
</dbReference>
<evidence type="ECO:0000256" key="5">
    <source>
        <dbReference type="SAM" id="SignalP"/>
    </source>
</evidence>
<accession>A0AAD5V1V0</accession>
<evidence type="ECO:0000259" key="6">
    <source>
        <dbReference type="Pfam" id="PF01593"/>
    </source>
</evidence>
<keyword evidence="4" id="KW-0274">FAD</keyword>
<dbReference type="GO" id="GO:0016491">
    <property type="term" value="F:oxidoreductase activity"/>
    <property type="evidence" value="ECO:0007669"/>
    <property type="project" value="UniProtKB-KW"/>
</dbReference>
<sequence length="535" mass="60077">MLPHRSLPITGISIILLAGFLVDSLPVTPAPQTVFTLPSPERTQVLILGGGVAGIIAARTLQERGVSDFIIVEARTELGGRLLSHTFGEAGRDYTIELGANWVQGTYNKDTGRENPIWTLSKKHRIETRESAFFGGIDTYDETGRVNFTAEFKQAEENYDRLVTNADVRVKEHLVDATARTGYSLLGAQPTNHHEVASEYYNFDWEFGQSPEETSWLASSWATTHTFDSDADGFSDVNLMSVDPRGFKTFIQAEAQSFLQSPKQVMLGATVREIAYSSDGVQVHLADGRTLKANYSICTFSLGVLQHKDVVFTPALPDWKQEAIHSMAMGVYTKIFIQFPYKFWFETESALYADRERGRYTVWHSLDHPNYLPDSGLLVVTVTGDFSKRIESLPDAEVQAEVLGVLRKMYPAQAETMPEPTAFYFHRWFRDPLFRGAFSNWPASFLSEHHTNVRANVEERLWFAGEATSKFYFGEDAYIQLSRSAELTRCSQGYLQGAYFEGMDIALEVANCINGNGCVGLEHVEKVRNARPYNI</sequence>
<evidence type="ECO:0000313" key="7">
    <source>
        <dbReference type="EMBL" id="KAJ3479791.1"/>
    </source>
</evidence>
<dbReference type="Gene3D" id="3.90.660.10">
    <property type="match status" value="1"/>
</dbReference>
<keyword evidence="2 4" id="KW-0560">Oxidoreductase</keyword>
<dbReference type="PANTHER" id="PTHR10742">
    <property type="entry name" value="FLAVIN MONOAMINE OXIDASE"/>
    <property type="match status" value="1"/>
</dbReference>
<feature type="binding site" evidence="3">
    <location>
        <begin position="73"/>
        <end position="74"/>
    </location>
    <ligand>
        <name>FAD</name>
        <dbReference type="ChEBI" id="CHEBI:57692"/>
    </ligand>
</feature>
<dbReference type="AlphaFoldDB" id="A0AAD5V1V0"/>
<dbReference type="SUPFAM" id="SSF54373">
    <property type="entry name" value="FAD-linked reductases, C-terminal domain"/>
    <property type="match status" value="1"/>
</dbReference>
<evidence type="ECO:0000313" key="8">
    <source>
        <dbReference type="Proteomes" id="UP001212997"/>
    </source>
</evidence>
<dbReference type="InterPro" id="IPR050281">
    <property type="entry name" value="Flavin_monoamine_oxidase"/>
</dbReference>
<protein>
    <recommendedName>
        <fullName evidence="4">Amine oxidase</fullName>
        <ecNumber evidence="4">1.4.3.-</ecNumber>
    </recommendedName>
</protein>
<reference evidence="7" key="1">
    <citation type="submission" date="2022-07" db="EMBL/GenBank/DDBJ databases">
        <title>Genome Sequence of Physisporinus lineatus.</title>
        <authorList>
            <person name="Buettner E."/>
        </authorList>
    </citation>
    <scope>NUCLEOTIDE SEQUENCE</scope>
    <source>
        <strain evidence="7">VT162</strain>
    </source>
</reference>
<dbReference type="InterPro" id="IPR036188">
    <property type="entry name" value="FAD/NAD-bd_sf"/>
</dbReference>
<feature type="signal peptide" evidence="5">
    <location>
        <begin position="1"/>
        <end position="24"/>
    </location>
</feature>
<comment type="similarity">
    <text evidence="4">Belongs to the flavin monoamine oxidase family.</text>
</comment>
<evidence type="ECO:0000256" key="1">
    <source>
        <dbReference type="ARBA" id="ARBA00001974"/>
    </source>
</evidence>